<keyword evidence="3" id="KW-1133">Transmembrane helix</keyword>
<dbReference type="AlphaFoldDB" id="A0A820LC56"/>
<dbReference type="GO" id="GO:0005829">
    <property type="term" value="C:cytosol"/>
    <property type="evidence" value="ECO:0007669"/>
    <property type="project" value="TreeGrafter"/>
</dbReference>
<keyword evidence="3" id="KW-0472">Membrane</keyword>
<dbReference type="GO" id="GO:0006020">
    <property type="term" value="P:inositol metabolic process"/>
    <property type="evidence" value="ECO:0007669"/>
    <property type="project" value="TreeGrafter"/>
</dbReference>
<evidence type="ECO:0000256" key="1">
    <source>
        <dbReference type="ARBA" id="ARBA00033696"/>
    </source>
</evidence>
<reference evidence="4" key="1">
    <citation type="submission" date="2021-02" db="EMBL/GenBank/DDBJ databases">
        <authorList>
            <person name="Nowell W R."/>
        </authorList>
    </citation>
    <scope>NUCLEOTIDE SEQUENCE</scope>
</reference>
<evidence type="ECO:0000256" key="2">
    <source>
        <dbReference type="ARBA" id="ARBA00034629"/>
    </source>
</evidence>
<accession>A0A820LC56</accession>
<sequence length="72" mass="8466">MKMCAVQYLIYIYFIFLLLNKSIKVCFVFTYYSYSSGIQTPGRHVRTRLYFTSESHVHSLLTVIRYGGLLDV</sequence>
<protein>
    <submittedName>
        <fullName evidence="4">Uncharacterized protein</fullName>
    </submittedName>
</protein>
<name>A0A820LC56_9BILA</name>
<dbReference type="InterPro" id="IPR037446">
    <property type="entry name" value="His_Pase_VIP1"/>
</dbReference>
<proteinExistence type="predicted"/>
<dbReference type="GO" id="GO:0032958">
    <property type="term" value="P:inositol phosphate biosynthetic process"/>
    <property type="evidence" value="ECO:0007669"/>
    <property type="project" value="TreeGrafter"/>
</dbReference>
<evidence type="ECO:0000313" key="4">
    <source>
        <dbReference type="EMBL" id="CAF4355075.1"/>
    </source>
</evidence>
<comment type="caution">
    <text evidence="4">The sequence shown here is derived from an EMBL/GenBank/DDBJ whole genome shotgun (WGS) entry which is preliminary data.</text>
</comment>
<dbReference type="Proteomes" id="UP000663836">
    <property type="component" value="Unassembled WGS sequence"/>
</dbReference>
<dbReference type="PANTHER" id="PTHR12750:SF9">
    <property type="entry name" value="INOSITOL HEXAKISPHOSPHATE AND DIPHOSPHOINOSITOL-PENTAKISPHOSPHATE KINASE"/>
    <property type="match status" value="1"/>
</dbReference>
<organism evidence="4 5">
    <name type="scientific">Rotaria sordida</name>
    <dbReference type="NCBI Taxonomy" id="392033"/>
    <lineage>
        <taxon>Eukaryota</taxon>
        <taxon>Metazoa</taxon>
        <taxon>Spiralia</taxon>
        <taxon>Gnathifera</taxon>
        <taxon>Rotifera</taxon>
        <taxon>Eurotatoria</taxon>
        <taxon>Bdelloidea</taxon>
        <taxon>Philodinida</taxon>
        <taxon>Philodinidae</taxon>
        <taxon>Rotaria</taxon>
    </lineage>
</organism>
<evidence type="ECO:0000256" key="3">
    <source>
        <dbReference type="SAM" id="Phobius"/>
    </source>
</evidence>
<feature type="non-terminal residue" evidence="4">
    <location>
        <position position="72"/>
    </location>
</feature>
<comment type="catalytic activity">
    <reaction evidence="1">
        <text>5-diphospho-1D-myo-inositol 1,2,3,4,6-pentakisphosphate + ATP + H(+) = 1,5-bis(diphospho)-1D-myo-inositol 2,3,4,6-tetrakisphosphate + ADP</text>
        <dbReference type="Rhea" id="RHEA:10276"/>
        <dbReference type="ChEBI" id="CHEBI:15378"/>
        <dbReference type="ChEBI" id="CHEBI:30616"/>
        <dbReference type="ChEBI" id="CHEBI:58628"/>
        <dbReference type="ChEBI" id="CHEBI:77983"/>
        <dbReference type="ChEBI" id="CHEBI:456216"/>
        <dbReference type="EC" id="2.7.4.24"/>
    </reaction>
    <physiologicalReaction direction="left-to-right" evidence="1">
        <dbReference type="Rhea" id="RHEA:10277"/>
    </physiologicalReaction>
</comment>
<dbReference type="GO" id="GO:0000828">
    <property type="term" value="F:inositol hexakisphosphate kinase activity"/>
    <property type="evidence" value="ECO:0007669"/>
    <property type="project" value="TreeGrafter"/>
</dbReference>
<dbReference type="PANTHER" id="PTHR12750">
    <property type="entry name" value="DIPHOSPHOINOSITOL PENTAKISPHOSPHATE KINASE"/>
    <property type="match status" value="1"/>
</dbReference>
<feature type="transmembrane region" description="Helical" evidence="3">
    <location>
        <begin position="12"/>
        <end position="34"/>
    </location>
</feature>
<dbReference type="EMBL" id="CAJOBD010052246">
    <property type="protein sequence ID" value="CAF4355075.1"/>
    <property type="molecule type" value="Genomic_DNA"/>
</dbReference>
<gene>
    <name evidence="4" type="ORF">JBS370_LOCUS42050</name>
</gene>
<evidence type="ECO:0000313" key="5">
    <source>
        <dbReference type="Proteomes" id="UP000663836"/>
    </source>
</evidence>
<comment type="catalytic activity">
    <reaction evidence="2">
        <text>1D-myo-inositol hexakisphosphate + ATP = 1-diphospho-1D-myo-inositol 2,3,4,5,6-pentakisphosphate + ADP</text>
        <dbReference type="Rhea" id="RHEA:37459"/>
        <dbReference type="ChEBI" id="CHEBI:30616"/>
        <dbReference type="ChEBI" id="CHEBI:58130"/>
        <dbReference type="ChEBI" id="CHEBI:74946"/>
        <dbReference type="ChEBI" id="CHEBI:456216"/>
        <dbReference type="EC" id="2.7.4.24"/>
    </reaction>
    <physiologicalReaction direction="left-to-right" evidence="2">
        <dbReference type="Rhea" id="RHEA:37460"/>
    </physiologicalReaction>
</comment>
<keyword evidence="3" id="KW-0812">Transmembrane</keyword>
<dbReference type="GO" id="GO:0033857">
    <property type="term" value="F:5-diphosphoinositol pentakisphosphate 1-kinase activity"/>
    <property type="evidence" value="ECO:0007669"/>
    <property type="project" value="TreeGrafter"/>
</dbReference>